<evidence type="ECO:0000313" key="2">
    <source>
        <dbReference type="EMBL" id="ABB73852.1"/>
    </source>
</evidence>
<proteinExistence type="predicted"/>
<organism evidence="2 4">
    <name type="scientific">Nitrosospira multiformis (strain ATCC 25196 / NCIMB 11849 / C 71)</name>
    <dbReference type="NCBI Taxonomy" id="323848"/>
    <lineage>
        <taxon>Bacteria</taxon>
        <taxon>Pseudomonadati</taxon>
        <taxon>Pseudomonadota</taxon>
        <taxon>Betaproteobacteria</taxon>
        <taxon>Nitrosomonadales</taxon>
        <taxon>Nitrosomonadaceae</taxon>
        <taxon>Nitrosospira</taxon>
    </lineage>
</organism>
<accession>Q2YBL9</accession>
<evidence type="ECO:0000313" key="3">
    <source>
        <dbReference type="EMBL" id="SEF43419.1"/>
    </source>
</evidence>
<dbReference type="KEGG" id="nmu:Nmul_A0544"/>
<dbReference type="OrthoDB" id="7833808at2"/>
<reference evidence="2 4" key="3">
    <citation type="journal article" date="2008" name="Appl. Environ. Microbiol.">
        <title>Complete genome sequence of Nitrosospira multiformis, an ammonia-oxidizing bacterium from the soil environment.</title>
        <authorList>
            <person name="Norton J.M."/>
            <person name="Klotz M.G."/>
            <person name="Stein L.Y."/>
            <person name="Arp D.J."/>
            <person name="Bottomley P.J."/>
            <person name="Chain P.S."/>
            <person name="Hauser L.J."/>
            <person name="Land M.L."/>
            <person name="Larimer F.W."/>
            <person name="Shin M.W."/>
            <person name="Starkenburg S.R."/>
        </authorList>
    </citation>
    <scope>NUCLEOTIDE SEQUENCE [LARGE SCALE GENOMIC DNA]</scope>
    <source>
        <strain evidence="2">ATCC 25196</strain>
        <strain evidence="4">ATCC 25196 / NCIMB 11849 / C 71</strain>
    </source>
</reference>
<evidence type="ECO:0000313" key="4">
    <source>
        <dbReference type="Proteomes" id="UP000002718"/>
    </source>
</evidence>
<reference evidence="2" key="1">
    <citation type="submission" date="2005-08" db="EMBL/GenBank/DDBJ databases">
        <title>Complete sequence of Chromosome 1 of Nitrosospira multiformis ATCC 25196.</title>
        <authorList>
            <consortium name="US DOE Joint Genome Institute"/>
            <person name="Copeland A."/>
            <person name="Lucas S."/>
            <person name="Lapidus A."/>
            <person name="Barry K."/>
            <person name="Detter J.C."/>
            <person name="Glavina T."/>
            <person name="Hammon N."/>
            <person name="Israni S."/>
            <person name="Pitluck S."/>
            <person name="Chain P."/>
            <person name="Malfatti S."/>
            <person name="Shin M."/>
            <person name="Vergez L."/>
            <person name="Schmutz J."/>
            <person name="Larimer F."/>
            <person name="Land M."/>
            <person name="Hauser L."/>
            <person name="Kyrpides N."/>
            <person name="Lykidis A."/>
            <person name="Richardson P."/>
        </authorList>
    </citation>
    <scope>NUCLEOTIDE SEQUENCE</scope>
    <source>
        <strain evidence="2">ATCC 25196</strain>
    </source>
</reference>
<reference evidence="4" key="2">
    <citation type="submission" date="2005-08" db="EMBL/GenBank/DDBJ databases">
        <title>Complete sequence of chromosome 1 of Nitrosospira multiformis ATCC 25196.</title>
        <authorList>
            <person name="Copeland A."/>
            <person name="Lucas S."/>
            <person name="Lapidus A."/>
            <person name="Barry K."/>
            <person name="Detter J.C."/>
            <person name="Glavina T."/>
            <person name="Hammon N."/>
            <person name="Israni S."/>
            <person name="Pitluck S."/>
            <person name="Chain P."/>
            <person name="Malfatti S."/>
            <person name="Shin M."/>
            <person name="Vergez L."/>
            <person name="Schmutz J."/>
            <person name="Larimer F."/>
            <person name="Land M."/>
            <person name="Hauser L."/>
            <person name="Kyrpides N."/>
            <person name="Lykidis A."/>
            <person name="Richardson P."/>
        </authorList>
    </citation>
    <scope>NUCLEOTIDE SEQUENCE [LARGE SCALE GENOMIC DNA]</scope>
    <source>
        <strain evidence="4">ATCC 25196 / NCIMB 11849 / C 71</strain>
    </source>
</reference>
<dbReference type="HOGENOM" id="CLU_008371_0_0_4"/>
<dbReference type="eggNOG" id="COG4585">
    <property type="taxonomic scope" value="Bacteria"/>
</dbReference>
<feature type="region of interest" description="Disordered" evidence="1">
    <location>
        <begin position="1118"/>
        <end position="1138"/>
    </location>
</feature>
<dbReference type="EMBL" id="CP000103">
    <property type="protein sequence ID" value="ABB73852.1"/>
    <property type="molecule type" value="Genomic_DNA"/>
</dbReference>
<dbReference type="AlphaFoldDB" id="Q2YBL9"/>
<dbReference type="RefSeq" id="WP_011379906.1">
    <property type="nucleotide sequence ID" value="NC_007614.1"/>
</dbReference>
<reference evidence="3 5" key="4">
    <citation type="submission" date="2016-10" db="EMBL/GenBank/DDBJ databases">
        <authorList>
            <person name="de Groot N.N."/>
        </authorList>
    </citation>
    <scope>NUCLEOTIDE SEQUENCE [LARGE SCALE GENOMIC DNA]</scope>
    <source>
        <strain evidence="3 5">Nl13</strain>
    </source>
</reference>
<evidence type="ECO:0000313" key="5">
    <source>
        <dbReference type="Proteomes" id="UP000236751"/>
    </source>
</evidence>
<dbReference type="STRING" id="323848.Nmul_A0544"/>
<dbReference type="Proteomes" id="UP000236751">
    <property type="component" value="Unassembled WGS sequence"/>
</dbReference>
<evidence type="ECO:0000256" key="1">
    <source>
        <dbReference type="SAM" id="MobiDB-lite"/>
    </source>
</evidence>
<protein>
    <submittedName>
        <fullName evidence="2">Uncharacterized protein</fullName>
    </submittedName>
</protein>
<dbReference type="Proteomes" id="UP000002718">
    <property type="component" value="Chromosome"/>
</dbReference>
<gene>
    <name evidence="2" type="ordered locus">Nmul_A0544</name>
    <name evidence="3" type="ORF">SAMN05216403_101285</name>
</gene>
<keyword evidence="4" id="KW-1185">Reference proteome</keyword>
<sequence>MASSKRIRNPKKIRNKQSARQDRIIGEIASAIRMRGHLEIAKLKIQTSVDELFTFFPRIFRQKNALDFVHGPAFPVKPSELFSKPALYQPAGPFNELIWGVCRCLQFSEELKDFTHLREEYERSLLRNSKSKCNEILNVIERKFGCSIWLIQNKIAAAQFWEGIEEARKLGQLYEDECKDHQLMPWIIRFIGKRIEATGLKGYLKTELLRMFGDYSNPILQSYLRAKLFELSHIHTDDVPATLYVEAQSCVIDHYETLVFILQSAARTRAISTGMIPVIEKPLVAIFRRTQDIRLAGVLRGLDIVPSTVTVYNKQRAELIELYTKGEYPLMAQNSETYLRDFPEDMSIQVMRLKACLQAGISYPDQQGVLKEAFRSLHEVLSLSTNTYSAAFALITLSERFYGHSWVHYLEAVTRYELRPEQAAFPPDPLRDIFIREPHVTPFSAVAANGQAKIKILNDEQLKILFPYTRAVYDLVSSGQIDEPLPISEIRKQKYLAVYHLAFGSPIRAAEHFQWLIVNTTGVENIRARGGAALALLKLDRISEAVDTTVAAYIENQNVPTLLPIKQVADALKEPADWPRSISTSLLFQLYTLYCGPEKIAQLRYSFELFQVNNRINEPSDLAERIEEFGKPFVIAYLRNIWTPEIMRHTILYSGTREIEEARIKVCRILAELDPEGEVVYFDEIKERVKQQEIAKGTRLIEQSKVYVEIEAIKKSLKTKLEDSYIRYKSSSQTSVLKPEQSFAKNFITNLGAVFAKENSISVPLALSKIQTLNLNLDMGSESDVQFEALFSEVTNEFLRGDHGLNAYLSTTIRHGTLSNTLRKPVADERLITSREEGSKSYIRNQYWGHGEKGYSEYQAEWQLILDALDTFSSEFDSVIEYLKDELIQIRIVHELKDSGENKNALFVYRSSQWERKFVQEQDKAFTNMDEFVNYYVDILWEKTDLNLRNVQYVLDTDIRARLMEPFVKLTNHLNRVPAPGINDLLNAVGRAKTNVQNQLGLVISWFKRSEVYDRQDCAADFPFHIALNMVKNTMFNATGWNGASVSLSRDTPLMPGRTLDGMVYVFHVLLENAVLRSGLEMDELTVKAELSFSNGVFNARISNNLAPAKVTQAERDKLSKLRDSLRSDESPRRAQREGRSGLHKIWRTINSPIYKEPKLDFYHLEDSFVVEVNFKLEKKDHEYLGH</sequence>
<dbReference type="EMBL" id="FNVK01000001">
    <property type="protein sequence ID" value="SEF43419.1"/>
    <property type="molecule type" value="Genomic_DNA"/>
</dbReference>
<name>Q2YBL9_NITMU</name>